<organism evidence="1 2">
    <name type="scientific">Brachyspira catarrhinii</name>
    <dbReference type="NCBI Taxonomy" id="2528966"/>
    <lineage>
        <taxon>Bacteria</taxon>
        <taxon>Pseudomonadati</taxon>
        <taxon>Spirochaetota</taxon>
        <taxon>Spirochaetia</taxon>
        <taxon>Brachyspirales</taxon>
        <taxon>Brachyspiraceae</taxon>
        <taxon>Brachyspira</taxon>
    </lineage>
</organism>
<protein>
    <submittedName>
        <fullName evidence="1">Uncharacterized protein</fullName>
    </submittedName>
</protein>
<dbReference type="Proteomes" id="UP000310168">
    <property type="component" value="Unassembled WGS sequence"/>
</dbReference>
<gene>
    <name evidence="1" type="ORF">EZH24_13190</name>
</gene>
<dbReference type="EMBL" id="SJDU01000721">
    <property type="protein sequence ID" value="TKZ22834.1"/>
    <property type="molecule type" value="Genomic_DNA"/>
</dbReference>
<evidence type="ECO:0000313" key="2">
    <source>
        <dbReference type="Proteomes" id="UP000310168"/>
    </source>
</evidence>
<sequence>MNFERIFPHAKAPGIIGKLYESIEYNAVIGKRTNYGTRGDDVLYVMLADEISANSVVGGSSIWRKDIPKNDGTLRQMAVPYYEVQTSFTTNINEEAKFDKLGVGKSLVEFKKIISLQAMAQRRAHITFFGADASENQGLFNAASETTSLPADSASNDKLTTYIPGELMEF</sequence>
<name>A0ABY2TLU7_9SPIR</name>
<reference evidence="1 2" key="1">
    <citation type="journal article" date="2019" name="Anaerobe">
        <title>Brachyspira catarrhinii sp. nov., an anaerobic intestinal spirochaete isolated from vervet monkeys may have been misidentified as Brachyspira aalborgi in previous studies.</title>
        <authorList>
            <person name="Phillips N.D."/>
            <person name="La T."/>
            <person name="Hampson D.J."/>
        </authorList>
    </citation>
    <scope>NUCLEOTIDE SEQUENCE [LARGE SCALE GENOMIC DNA]</scope>
    <source>
        <strain evidence="1 2">Z12</strain>
    </source>
</reference>
<accession>A0ABY2TLU7</accession>
<keyword evidence="2" id="KW-1185">Reference proteome</keyword>
<comment type="caution">
    <text evidence="1">The sequence shown here is derived from an EMBL/GenBank/DDBJ whole genome shotgun (WGS) entry which is preliminary data.</text>
</comment>
<evidence type="ECO:0000313" key="1">
    <source>
        <dbReference type="EMBL" id="TKZ22834.1"/>
    </source>
</evidence>
<proteinExistence type="predicted"/>
<dbReference type="RefSeq" id="WP_137999463.1">
    <property type="nucleotide sequence ID" value="NZ_SJDU01000721.1"/>
</dbReference>
<feature type="non-terminal residue" evidence="1">
    <location>
        <position position="170"/>
    </location>
</feature>